<dbReference type="InterPro" id="IPR036179">
    <property type="entry name" value="Ig-like_dom_sf"/>
</dbReference>
<gene>
    <name evidence="6" type="primary">LOC109113242</name>
</gene>
<dbReference type="InterPro" id="IPR050504">
    <property type="entry name" value="IgSF_BTN/MOG"/>
</dbReference>
<dbReference type="GeneID" id="109113242"/>
<dbReference type="PANTHER" id="PTHR24100">
    <property type="entry name" value="BUTYROPHILIN"/>
    <property type="match status" value="1"/>
</dbReference>
<proteinExistence type="predicted"/>
<feature type="transmembrane region" description="Helical" evidence="4">
    <location>
        <begin position="129"/>
        <end position="155"/>
    </location>
</feature>
<keyword evidence="4" id="KW-1133">Transmembrane helix</keyword>
<evidence type="ECO:0000313" key="6">
    <source>
        <dbReference type="RefSeq" id="XP_018981579.1"/>
    </source>
</evidence>
<dbReference type="GO" id="GO:0050852">
    <property type="term" value="P:T cell receptor signaling pathway"/>
    <property type="evidence" value="ECO:0007669"/>
    <property type="project" value="TreeGrafter"/>
</dbReference>
<dbReference type="PROSITE" id="PS50835">
    <property type="entry name" value="IG_LIKE"/>
    <property type="match status" value="1"/>
</dbReference>
<evidence type="ECO:0000256" key="4">
    <source>
        <dbReference type="SAM" id="Phobius"/>
    </source>
</evidence>
<dbReference type="Pfam" id="PF07686">
    <property type="entry name" value="V-set"/>
    <property type="match status" value="1"/>
</dbReference>
<dbReference type="Gene3D" id="2.60.40.10">
    <property type="entry name" value="Immunoglobulins"/>
    <property type="match status" value="1"/>
</dbReference>
<sequence length="175" mass="19782">MLLLTCLCNDHPVVKVNAMVGEAAALPCMCPPDSPPYLVWQKTIADQALVVNYYKDDDQEENQMALEYRNRTELRLTGNCSLVIHSVCSSDQGLYTCYYKSKPLRHETIYLEVTAKQVQEKESDEPQSVWSTIVMSSVCGFLVILITIAAAYVIITCRNRHQIRRTSIATSMRSI</sequence>
<dbReference type="InterPro" id="IPR013783">
    <property type="entry name" value="Ig-like_fold"/>
</dbReference>
<dbReference type="GO" id="GO:0009897">
    <property type="term" value="C:external side of plasma membrane"/>
    <property type="evidence" value="ECO:0007669"/>
    <property type="project" value="TreeGrafter"/>
</dbReference>
<dbReference type="RefSeq" id="XP_018981579.1">
    <property type="nucleotide sequence ID" value="XM_019126034.2"/>
</dbReference>
<evidence type="ECO:0000259" key="5">
    <source>
        <dbReference type="PROSITE" id="PS50835"/>
    </source>
</evidence>
<dbReference type="InterPro" id="IPR013106">
    <property type="entry name" value="Ig_V-set"/>
</dbReference>
<evidence type="ECO:0000256" key="2">
    <source>
        <dbReference type="ARBA" id="ARBA00023136"/>
    </source>
</evidence>
<dbReference type="OrthoDB" id="2018833at2759"/>
<dbReference type="KEGG" id="ccar:109113242"/>
<dbReference type="InterPro" id="IPR007110">
    <property type="entry name" value="Ig-like_dom"/>
</dbReference>
<protein>
    <submittedName>
        <fullName evidence="6">Myelin-oligodendrocyte glycoprotein-like</fullName>
    </submittedName>
</protein>
<keyword evidence="3" id="KW-0393">Immunoglobulin domain</keyword>
<name>A0A9Q9ZMB1_CYPCA</name>
<reference evidence="6" key="1">
    <citation type="submission" date="2025-08" db="UniProtKB">
        <authorList>
            <consortium name="RefSeq"/>
        </authorList>
    </citation>
    <scope>IDENTIFICATION</scope>
    <source>
        <tissue evidence="6">Muscle</tissue>
    </source>
</reference>
<dbReference type="Proteomes" id="UP001155660">
    <property type="component" value="Chromosome A1"/>
</dbReference>
<dbReference type="SMART" id="SM00409">
    <property type="entry name" value="IG"/>
    <property type="match status" value="1"/>
</dbReference>
<organism evidence="6">
    <name type="scientific">Cyprinus carpio</name>
    <name type="common">Common carp</name>
    <dbReference type="NCBI Taxonomy" id="7962"/>
    <lineage>
        <taxon>Eukaryota</taxon>
        <taxon>Metazoa</taxon>
        <taxon>Chordata</taxon>
        <taxon>Craniata</taxon>
        <taxon>Vertebrata</taxon>
        <taxon>Euteleostomi</taxon>
        <taxon>Actinopterygii</taxon>
        <taxon>Neopterygii</taxon>
        <taxon>Teleostei</taxon>
        <taxon>Ostariophysi</taxon>
        <taxon>Cypriniformes</taxon>
        <taxon>Cyprinidae</taxon>
        <taxon>Cyprininae</taxon>
        <taxon>Cyprinus</taxon>
    </lineage>
</organism>
<evidence type="ECO:0000256" key="3">
    <source>
        <dbReference type="ARBA" id="ARBA00023319"/>
    </source>
</evidence>
<keyword evidence="2 4" id="KW-0472">Membrane</keyword>
<dbReference type="InterPro" id="IPR003599">
    <property type="entry name" value="Ig_sub"/>
</dbReference>
<dbReference type="AlphaFoldDB" id="A0A9Q9ZMB1"/>
<evidence type="ECO:0000256" key="1">
    <source>
        <dbReference type="ARBA" id="ARBA00004370"/>
    </source>
</evidence>
<dbReference type="GO" id="GO:0005102">
    <property type="term" value="F:signaling receptor binding"/>
    <property type="evidence" value="ECO:0007669"/>
    <property type="project" value="TreeGrafter"/>
</dbReference>
<dbReference type="GO" id="GO:0001817">
    <property type="term" value="P:regulation of cytokine production"/>
    <property type="evidence" value="ECO:0007669"/>
    <property type="project" value="TreeGrafter"/>
</dbReference>
<keyword evidence="4" id="KW-0812">Transmembrane</keyword>
<dbReference type="SUPFAM" id="SSF48726">
    <property type="entry name" value="Immunoglobulin"/>
    <property type="match status" value="1"/>
</dbReference>
<comment type="subcellular location">
    <subcellularLocation>
        <location evidence="1">Membrane</location>
    </subcellularLocation>
</comment>
<accession>A0A9Q9ZMB1</accession>
<feature type="domain" description="Ig-like" evidence="5">
    <location>
        <begin position="1"/>
        <end position="97"/>
    </location>
</feature>